<dbReference type="PANTHER" id="PTHR47354:SF6">
    <property type="entry name" value="NADH OXIDOREDUCTASE HCR"/>
    <property type="match status" value="1"/>
</dbReference>
<feature type="domain" description="FAD-binding FR-type" evidence="11">
    <location>
        <begin position="7"/>
        <end position="107"/>
    </location>
</feature>
<dbReference type="InterPro" id="IPR017927">
    <property type="entry name" value="FAD-bd_FR_type"/>
</dbReference>
<dbReference type="SUPFAM" id="SSF52343">
    <property type="entry name" value="Ferredoxin reductase-like, C-terminal NADP-linked domain"/>
    <property type="match status" value="1"/>
</dbReference>
<evidence type="ECO:0000256" key="3">
    <source>
        <dbReference type="ARBA" id="ARBA00022714"/>
    </source>
</evidence>
<evidence type="ECO:0000256" key="2">
    <source>
        <dbReference type="ARBA" id="ARBA00022630"/>
    </source>
</evidence>
<keyword evidence="5" id="KW-0274">FAD</keyword>
<dbReference type="PROSITE" id="PS51085">
    <property type="entry name" value="2FE2S_FER_2"/>
    <property type="match status" value="1"/>
</dbReference>
<dbReference type="InterPro" id="IPR001041">
    <property type="entry name" value="2Fe-2S_ferredoxin-type"/>
</dbReference>
<dbReference type="Pfam" id="PF00970">
    <property type="entry name" value="FAD_binding_6"/>
    <property type="match status" value="1"/>
</dbReference>
<dbReference type="InterPro" id="IPR001433">
    <property type="entry name" value="OxRdtase_FAD/NAD-bd"/>
</dbReference>
<dbReference type="FunFam" id="2.40.30.10:FF:000050">
    <property type="entry name" value="NADH oxidoreductase hcr"/>
    <property type="match status" value="1"/>
</dbReference>
<dbReference type="Pfam" id="PF00111">
    <property type="entry name" value="Fer2"/>
    <property type="match status" value="1"/>
</dbReference>
<reference evidence="12 13" key="1">
    <citation type="journal article" date="2012" name="J. Bacteriol.">
        <title>Complete genome sequence of Klebsiella oxytoca KCTC 1686, used in production of 2,3-butanediol.</title>
        <authorList>
            <person name="Shin S.H."/>
            <person name="Kim S."/>
            <person name="Kim J.Y."/>
            <person name="Lee S."/>
            <person name="Um Y."/>
            <person name="Oh M.K."/>
            <person name="Kim Y.R."/>
            <person name="Lee J."/>
            <person name="Yang K.S."/>
        </authorList>
    </citation>
    <scope>NUCLEOTIDE SEQUENCE [LARGE SCALE GENOMIC DNA]</scope>
    <source>
        <strain evidence="13">ATCC 8724 / DSM 4798 / JCM 20051 / NBRC 3318 / NRRL B-199 / KCTC 1686</strain>
    </source>
</reference>
<comment type="similarity">
    <text evidence="9">In the N-terminal section; belongs to the FAD-binding oxidoreductase type 6 family.</text>
</comment>
<dbReference type="CDD" id="cd00207">
    <property type="entry name" value="fer2"/>
    <property type="match status" value="1"/>
</dbReference>
<dbReference type="Proteomes" id="UP000007843">
    <property type="component" value="Chromosome"/>
</dbReference>
<dbReference type="FunFam" id="3.10.20.30:FF:000019">
    <property type="entry name" value="NADH oxidoreductase hcr"/>
    <property type="match status" value="1"/>
</dbReference>
<dbReference type="CDD" id="cd06215">
    <property type="entry name" value="FNR_iron_sulfur_binding_1"/>
    <property type="match status" value="1"/>
</dbReference>
<keyword evidence="6" id="KW-0560">Oxidoreductase</keyword>
<keyword evidence="3" id="KW-0001">2Fe-2S</keyword>
<dbReference type="GO" id="GO:0051537">
    <property type="term" value="F:2 iron, 2 sulfur cluster binding"/>
    <property type="evidence" value="ECO:0007669"/>
    <property type="project" value="UniProtKB-KW"/>
</dbReference>
<dbReference type="InterPro" id="IPR036010">
    <property type="entry name" value="2Fe-2S_ferredoxin-like_sf"/>
</dbReference>
<dbReference type="InterPro" id="IPR012675">
    <property type="entry name" value="Beta-grasp_dom_sf"/>
</dbReference>
<dbReference type="KEGG" id="kox:KOX_15785"/>
<dbReference type="NCBIfam" id="NF007964">
    <property type="entry name" value="PRK10684.1"/>
    <property type="match status" value="1"/>
</dbReference>
<protein>
    <submittedName>
        <fullName evidence="12">HCP oxidoreductase, NADH-dependent</fullName>
    </submittedName>
</protein>
<evidence type="ECO:0000256" key="5">
    <source>
        <dbReference type="ARBA" id="ARBA00022827"/>
    </source>
</evidence>
<dbReference type="SUPFAM" id="SSF63380">
    <property type="entry name" value="Riboflavin synthase domain-like"/>
    <property type="match status" value="1"/>
</dbReference>
<dbReference type="Gene3D" id="3.10.20.30">
    <property type="match status" value="1"/>
</dbReference>
<dbReference type="Pfam" id="PF00175">
    <property type="entry name" value="NAD_binding_1"/>
    <property type="match status" value="1"/>
</dbReference>
<sequence>MTMPTHQCPWRMQVHHIHQETPDVWTISLLCHDYYPYRAGQYALVSVRNSAETLRAYTISSTPGVSEYITLTIRRIDDGAGSQWLTRDVKRGDYIWLSDAMGEFTCEDKAEDKFLMLAAGCGVTPIMSMRRWLAKYRPQADVQVIFNVRSPQDVIFADEWREYPVTLVAENNATHGFVSGRLTTDLLKSVPDLTSRTVMTCGPAPYMDWVEQEVKALGATRFFKEQFFTPVAEAATSGLKFTKLQPAKAFYAPVGTTLLEALESNKVPVTVACRAGVCGCCKTKVVSGEYTVSSTMTLTDAEIAEGYVLACSCHPQGDLVLA</sequence>
<proteinExistence type="inferred from homology"/>
<dbReference type="EMBL" id="CP003218">
    <property type="protein sequence ID" value="AEX04881.1"/>
    <property type="molecule type" value="Genomic_DNA"/>
</dbReference>
<dbReference type="PRINTS" id="PR00409">
    <property type="entry name" value="PHDIOXRDTASE"/>
</dbReference>
<keyword evidence="7" id="KW-0408">Iron</keyword>
<evidence type="ECO:0000256" key="1">
    <source>
        <dbReference type="ARBA" id="ARBA00001974"/>
    </source>
</evidence>
<organism evidence="12 13">
    <name type="scientific">Klebsiella michiganensis (strain ATCC 8724 / DSM 4798 / JCM 20051 / NBRC 3318 / NRRL B-199 / KCTC 1686 / BUCSAV 143 / CCM 1901)</name>
    <dbReference type="NCBI Taxonomy" id="1006551"/>
    <lineage>
        <taxon>Bacteria</taxon>
        <taxon>Pseudomonadati</taxon>
        <taxon>Pseudomonadota</taxon>
        <taxon>Gammaproteobacteria</taxon>
        <taxon>Enterobacterales</taxon>
        <taxon>Enterobacteriaceae</taxon>
        <taxon>Klebsiella/Raoultella group</taxon>
        <taxon>Klebsiella</taxon>
    </lineage>
</organism>
<dbReference type="AlphaFoldDB" id="A0A0H3H6D9"/>
<dbReference type="PANTHER" id="PTHR47354">
    <property type="entry name" value="NADH OXIDOREDUCTASE HCR"/>
    <property type="match status" value="1"/>
</dbReference>
<dbReference type="PROSITE" id="PS51384">
    <property type="entry name" value="FAD_FR"/>
    <property type="match status" value="1"/>
</dbReference>
<name>A0A0H3H6D9_KLEM8</name>
<dbReference type="InterPro" id="IPR017938">
    <property type="entry name" value="Riboflavin_synthase-like_b-brl"/>
</dbReference>
<dbReference type="RefSeq" id="WP_014228614.1">
    <property type="nucleotide sequence ID" value="NC_016612.1"/>
</dbReference>
<keyword evidence="2" id="KW-0285">Flavoprotein</keyword>
<evidence type="ECO:0000256" key="8">
    <source>
        <dbReference type="ARBA" id="ARBA00023014"/>
    </source>
</evidence>
<evidence type="ECO:0000256" key="7">
    <source>
        <dbReference type="ARBA" id="ARBA00023004"/>
    </source>
</evidence>
<dbReference type="HOGENOM" id="CLU_003827_14_3_6"/>
<dbReference type="InterPro" id="IPR008333">
    <property type="entry name" value="Cbr1-like_FAD-bd_dom"/>
</dbReference>
<keyword evidence="8" id="KW-0411">Iron-sulfur</keyword>
<evidence type="ECO:0000313" key="13">
    <source>
        <dbReference type="Proteomes" id="UP000007843"/>
    </source>
</evidence>
<feature type="domain" description="2Fe-2S ferredoxin-type" evidence="10">
    <location>
        <begin position="237"/>
        <end position="322"/>
    </location>
</feature>
<evidence type="ECO:0000259" key="10">
    <source>
        <dbReference type="PROSITE" id="PS51085"/>
    </source>
</evidence>
<evidence type="ECO:0000256" key="9">
    <source>
        <dbReference type="ARBA" id="ARBA00061434"/>
    </source>
</evidence>
<dbReference type="GO" id="GO:0046872">
    <property type="term" value="F:metal ion binding"/>
    <property type="evidence" value="ECO:0007669"/>
    <property type="project" value="UniProtKB-KW"/>
</dbReference>
<evidence type="ECO:0000256" key="4">
    <source>
        <dbReference type="ARBA" id="ARBA00022723"/>
    </source>
</evidence>
<dbReference type="InterPro" id="IPR050415">
    <property type="entry name" value="MRET"/>
</dbReference>
<dbReference type="SUPFAM" id="SSF54292">
    <property type="entry name" value="2Fe-2S ferredoxin-like"/>
    <property type="match status" value="1"/>
</dbReference>
<dbReference type="Gene3D" id="3.40.50.80">
    <property type="entry name" value="Nucleotide-binding domain of ferredoxin-NADP reductase (FNR) module"/>
    <property type="match status" value="1"/>
</dbReference>
<evidence type="ECO:0000259" key="11">
    <source>
        <dbReference type="PROSITE" id="PS51384"/>
    </source>
</evidence>
<comment type="cofactor">
    <cofactor evidence="1">
        <name>FAD</name>
        <dbReference type="ChEBI" id="CHEBI:57692"/>
    </cofactor>
</comment>
<gene>
    <name evidence="12" type="ordered locus">KOX_15785</name>
</gene>
<evidence type="ECO:0000256" key="6">
    <source>
        <dbReference type="ARBA" id="ARBA00023002"/>
    </source>
</evidence>
<dbReference type="Gene3D" id="2.40.30.10">
    <property type="entry name" value="Translation factors"/>
    <property type="match status" value="1"/>
</dbReference>
<dbReference type="InterPro" id="IPR039261">
    <property type="entry name" value="FNR_nucleotide-bd"/>
</dbReference>
<evidence type="ECO:0000313" key="12">
    <source>
        <dbReference type="EMBL" id="AEX04881.1"/>
    </source>
</evidence>
<accession>A0A0H3H6D9</accession>
<keyword evidence="4" id="KW-0479">Metal-binding</keyword>
<dbReference type="GO" id="GO:0016491">
    <property type="term" value="F:oxidoreductase activity"/>
    <property type="evidence" value="ECO:0007669"/>
    <property type="project" value="UniProtKB-KW"/>
</dbReference>